<accession>A0A7J6MTK5</accession>
<protein>
    <submittedName>
        <fullName evidence="1">Uncharacterized protein</fullName>
    </submittedName>
</protein>
<evidence type="ECO:0000313" key="2">
    <source>
        <dbReference type="Proteomes" id="UP000591131"/>
    </source>
</evidence>
<sequence length="685" mass="76026">MSSESASKKICALQEEVEQSKKELLMKEDVITSLEKDGKSLEDANDVLGRRIADLEQELKTNLNARQSNKEHFASSKQRSVRNVATETLGRDTSSLRTARDLVDLTGLPLNQRSAQAFTEDTVSRAPTDLGDPRDLWTASAPRSPHSFGGVLNSPSYGGAMKVRADLVSPSDTPGAITVKLSSSSSAEAISPRGSTLCMLVEALRQEIHRSNAKHLILVSEIALSASHLSTVSEERDIAVNEARALRAALEEVEVELSTTKMSYDEQLGALTDHLCQMQQLVEEKEGLVNQTLDHRIYCGRCGCWNQLKSLVTVAYWMLSAFVWFAVHTAAVTAFQCFSEYEFSWHDPSGNLHINLFSVSHYQMKLWSFFTEQTPRPPLLEAYFVAKLNPQFKTQFEEECPATLVMSHALIALDMASIGDFDKAAAHFDYAMHYYDGATPVHQHIILHAWPLNISSIQLARAMDLRDGPADRGGVDFIVHLGHGTDVIGDFISHLQRYINPGSRILFGGQRVSETKNSLDGFAESSVVEAEHYCETYVQGLSEWNDTGKPKILLNAAEAFSLPLIVKVLQTDQRYLPAFIALGKTQRVKSTLMATDSTVGSSLLLKQVPSFSSIGTMRDICLTNPEALARRLPEILGIIDAEERSLSWKVPVGLRLKGGNEHWRFDWRDVLFAPVVPRRPIVQID</sequence>
<proteinExistence type="predicted"/>
<dbReference type="Proteomes" id="UP000591131">
    <property type="component" value="Unassembled WGS sequence"/>
</dbReference>
<name>A0A7J6MTK5_PERCH</name>
<organism evidence="1 2">
    <name type="scientific">Perkinsus chesapeaki</name>
    <name type="common">Clam parasite</name>
    <name type="synonym">Perkinsus andrewsi</name>
    <dbReference type="NCBI Taxonomy" id="330153"/>
    <lineage>
        <taxon>Eukaryota</taxon>
        <taxon>Sar</taxon>
        <taxon>Alveolata</taxon>
        <taxon>Perkinsozoa</taxon>
        <taxon>Perkinsea</taxon>
        <taxon>Perkinsida</taxon>
        <taxon>Perkinsidae</taxon>
        <taxon>Perkinsus</taxon>
    </lineage>
</organism>
<keyword evidence="2" id="KW-1185">Reference proteome</keyword>
<dbReference type="AlphaFoldDB" id="A0A7J6MTK5"/>
<dbReference type="EMBL" id="JAAPAO010000055">
    <property type="protein sequence ID" value="KAF4674922.1"/>
    <property type="molecule type" value="Genomic_DNA"/>
</dbReference>
<reference evidence="1 2" key="1">
    <citation type="submission" date="2020-04" db="EMBL/GenBank/DDBJ databases">
        <title>Perkinsus chesapeaki whole genome sequence.</title>
        <authorList>
            <person name="Bogema D.R."/>
        </authorList>
    </citation>
    <scope>NUCLEOTIDE SEQUENCE [LARGE SCALE GENOMIC DNA]</scope>
    <source>
        <strain evidence="1">ATCC PRA-425</strain>
    </source>
</reference>
<comment type="caution">
    <text evidence="1">The sequence shown here is derived from an EMBL/GenBank/DDBJ whole genome shotgun (WGS) entry which is preliminary data.</text>
</comment>
<dbReference type="OrthoDB" id="10384173at2759"/>
<gene>
    <name evidence="1" type="ORF">FOL47_008511</name>
</gene>
<evidence type="ECO:0000313" key="1">
    <source>
        <dbReference type="EMBL" id="KAF4674922.1"/>
    </source>
</evidence>